<dbReference type="Gene3D" id="1.10.260.40">
    <property type="entry name" value="lambda repressor-like DNA-binding domains"/>
    <property type="match status" value="1"/>
</dbReference>
<organism evidence="3">
    <name type="scientific">marine sediment metagenome</name>
    <dbReference type="NCBI Taxonomy" id="412755"/>
    <lineage>
        <taxon>unclassified sequences</taxon>
        <taxon>metagenomes</taxon>
        <taxon>ecological metagenomes</taxon>
    </lineage>
</organism>
<dbReference type="AlphaFoldDB" id="A0A0F9GU66"/>
<dbReference type="EMBL" id="LAZR01016960">
    <property type="protein sequence ID" value="KKM02345.1"/>
    <property type="molecule type" value="Genomic_DNA"/>
</dbReference>
<reference evidence="3" key="1">
    <citation type="journal article" date="2015" name="Nature">
        <title>Complex archaea that bridge the gap between prokaryotes and eukaryotes.</title>
        <authorList>
            <person name="Spang A."/>
            <person name="Saw J.H."/>
            <person name="Jorgensen S.L."/>
            <person name="Zaremba-Niedzwiedzka K."/>
            <person name="Martijn J."/>
            <person name="Lind A.E."/>
            <person name="van Eijk R."/>
            <person name="Schleper C."/>
            <person name="Guy L."/>
            <person name="Ettema T.J."/>
        </authorList>
    </citation>
    <scope>NUCLEOTIDE SEQUENCE</scope>
</reference>
<dbReference type="Pfam" id="PF01381">
    <property type="entry name" value="HTH_3"/>
    <property type="match status" value="1"/>
</dbReference>
<dbReference type="CDD" id="cd00093">
    <property type="entry name" value="HTH_XRE"/>
    <property type="match status" value="1"/>
</dbReference>
<evidence type="ECO:0000256" key="1">
    <source>
        <dbReference type="ARBA" id="ARBA00023125"/>
    </source>
</evidence>
<dbReference type="InterPro" id="IPR010982">
    <property type="entry name" value="Lambda_DNA-bd_dom_sf"/>
</dbReference>
<dbReference type="SMART" id="SM00530">
    <property type="entry name" value="HTH_XRE"/>
    <property type="match status" value="1"/>
</dbReference>
<dbReference type="SUPFAM" id="SSF47413">
    <property type="entry name" value="lambda repressor-like DNA-binding domains"/>
    <property type="match status" value="1"/>
</dbReference>
<dbReference type="GO" id="GO:0003677">
    <property type="term" value="F:DNA binding"/>
    <property type="evidence" value="ECO:0007669"/>
    <property type="project" value="UniProtKB-KW"/>
</dbReference>
<keyword evidence="1" id="KW-0238">DNA-binding</keyword>
<evidence type="ECO:0000313" key="3">
    <source>
        <dbReference type="EMBL" id="KKM02345.1"/>
    </source>
</evidence>
<dbReference type="PANTHER" id="PTHR46558:SF4">
    <property type="entry name" value="DNA-BIDING PHAGE PROTEIN"/>
    <property type="match status" value="1"/>
</dbReference>
<dbReference type="PANTHER" id="PTHR46558">
    <property type="entry name" value="TRACRIPTIONAL REGULATORY PROTEIN-RELATED-RELATED"/>
    <property type="match status" value="1"/>
</dbReference>
<protein>
    <recommendedName>
        <fullName evidence="2">HTH cro/C1-type domain-containing protein</fullName>
    </recommendedName>
</protein>
<comment type="caution">
    <text evidence="3">The sequence shown here is derived from an EMBL/GenBank/DDBJ whole genome shotgun (WGS) entry which is preliminary data.</text>
</comment>
<dbReference type="InterPro" id="IPR001387">
    <property type="entry name" value="Cro/C1-type_HTH"/>
</dbReference>
<feature type="domain" description="HTH cro/C1-type" evidence="2">
    <location>
        <begin position="11"/>
        <end position="66"/>
    </location>
</feature>
<evidence type="ECO:0000259" key="2">
    <source>
        <dbReference type="PROSITE" id="PS50943"/>
    </source>
</evidence>
<proteinExistence type="predicted"/>
<name>A0A0F9GU66_9ZZZZ</name>
<gene>
    <name evidence="3" type="ORF">LCGC14_1785380</name>
</gene>
<dbReference type="PROSITE" id="PS50943">
    <property type="entry name" value="HTH_CROC1"/>
    <property type="match status" value="1"/>
</dbReference>
<sequence>MKEKETLAFNLKRLRQFKGLTQEELAKKVGLTKDTISKIELGKQENVGFKYLIMICKQLDIAIEELFIRDARALPIKLVISDENVENIRRLFGRAEYVIQIKTGEKE</sequence>
<accession>A0A0F9GU66</accession>